<feature type="region of interest" description="Disordered" evidence="1">
    <location>
        <begin position="54"/>
        <end position="96"/>
    </location>
</feature>
<organism evidence="3 4">
    <name type="scientific">Rubroshorea leprosula</name>
    <dbReference type="NCBI Taxonomy" id="152421"/>
    <lineage>
        <taxon>Eukaryota</taxon>
        <taxon>Viridiplantae</taxon>
        <taxon>Streptophyta</taxon>
        <taxon>Embryophyta</taxon>
        <taxon>Tracheophyta</taxon>
        <taxon>Spermatophyta</taxon>
        <taxon>Magnoliopsida</taxon>
        <taxon>eudicotyledons</taxon>
        <taxon>Gunneridae</taxon>
        <taxon>Pentapetalae</taxon>
        <taxon>rosids</taxon>
        <taxon>malvids</taxon>
        <taxon>Malvales</taxon>
        <taxon>Dipterocarpaceae</taxon>
        <taxon>Rubroshorea</taxon>
    </lineage>
</organism>
<dbReference type="Proteomes" id="UP001054252">
    <property type="component" value="Unassembled WGS sequence"/>
</dbReference>
<keyword evidence="2" id="KW-0732">Signal</keyword>
<keyword evidence="4" id="KW-1185">Reference proteome</keyword>
<dbReference type="EMBL" id="BPVZ01000039">
    <property type="protein sequence ID" value="GKV13694.1"/>
    <property type="molecule type" value="Genomic_DNA"/>
</dbReference>
<evidence type="ECO:0000256" key="1">
    <source>
        <dbReference type="SAM" id="MobiDB-lite"/>
    </source>
</evidence>
<name>A0AAV5JQN5_9ROSI</name>
<dbReference type="AlphaFoldDB" id="A0AAV5JQN5"/>
<evidence type="ECO:0000313" key="4">
    <source>
        <dbReference type="Proteomes" id="UP001054252"/>
    </source>
</evidence>
<evidence type="ECO:0000313" key="3">
    <source>
        <dbReference type="EMBL" id="GKV13694.1"/>
    </source>
</evidence>
<accession>A0AAV5JQN5</accession>
<feature type="chain" id="PRO_5043663512" evidence="2">
    <location>
        <begin position="16"/>
        <end position="96"/>
    </location>
</feature>
<sequence length="96" mass="9984">MAEIVLIILSPVIGAAIPKAISLATSLVGVQISQAVGNSVSTVRRNSVSIKVLKTGPDRPVEPVGPVPGHENGSVHIRKSFEVKTGQKPIKPVKTS</sequence>
<evidence type="ECO:0000256" key="2">
    <source>
        <dbReference type="SAM" id="SignalP"/>
    </source>
</evidence>
<comment type="caution">
    <text evidence="3">The sequence shown here is derived from an EMBL/GenBank/DDBJ whole genome shotgun (WGS) entry which is preliminary data.</text>
</comment>
<protein>
    <submittedName>
        <fullName evidence="3">Uncharacterized protein</fullName>
    </submittedName>
</protein>
<proteinExistence type="predicted"/>
<reference evidence="3 4" key="1">
    <citation type="journal article" date="2021" name="Commun. Biol.">
        <title>The genome of Shorea leprosula (Dipterocarpaceae) highlights the ecological relevance of drought in aseasonal tropical rainforests.</title>
        <authorList>
            <person name="Ng K.K.S."/>
            <person name="Kobayashi M.J."/>
            <person name="Fawcett J.A."/>
            <person name="Hatakeyama M."/>
            <person name="Paape T."/>
            <person name="Ng C.H."/>
            <person name="Ang C.C."/>
            <person name="Tnah L.H."/>
            <person name="Lee C.T."/>
            <person name="Nishiyama T."/>
            <person name="Sese J."/>
            <person name="O'Brien M.J."/>
            <person name="Copetti D."/>
            <person name="Mohd Noor M.I."/>
            <person name="Ong R.C."/>
            <person name="Putra M."/>
            <person name="Sireger I.Z."/>
            <person name="Indrioko S."/>
            <person name="Kosugi Y."/>
            <person name="Izuno A."/>
            <person name="Isagi Y."/>
            <person name="Lee S.L."/>
            <person name="Shimizu K.K."/>
        </authorList>
    </citation>
    <scope>NUCLEOTIDE SEQUENCE [LARGE SCALE GENOMIC DNA]</scope>
    <source>
        <strain evidence="3">214</strain>
    </source>
</reference>
<feature type="signal peptide" evidence="2">
    <location>
        <begin position="1"/>
        <end position="15"/>
    </location>
</feature>
<gene>
    <name evidence="3" type="ORF">SLEP1_g24680</name>
</gene>